<dbReference type="CDD" id="cd11386">
    <property type="entry name" value="MCP_signal"/>
    <property type="match status" value="1"/>
</dbReference>
<dbReference type="Pfam" id="PF00015">
    <property type="entry name" value="MCPsignal"/>
    <property type="match status" value="1"/>
</dbReference>
<dbReference type="InterPro" id="IPR051310">
    <property type="entry name" value="MCP_chemotaxis"/>
</dbReference>
<dbReference type="CDD" id="cd06225">
    <property type="entry name" value="HAMP"/>
    <property type="match status" value="1"/>
</dbReference>
<keyword evidence="9 11" id="KW-0807">Transducer</keyword>
<feature type="transmembrane region" description="Helical" evidence="12">
    <location>
        <begin position="194"/>
        <end position="219"/>
    </location>
</feature>
<evidence type="ECO:0000256" key="3">
    <source>
        <dbReference type="ARBA" id="ARBA00022481"/>
    </source>
</evidence>
<evidence type="ECO:0000256" key="2">
    <source>
        <dbReference type="ARBA" id="ARBA00022475"/>
    </source>
</evidence>
<dbReference type="EMBL" id="NKDB02000004">
    <property type="protein sequence ID" value="RKJ95192.1"/>
    <property type="molecule type" value="Genomic_DNA"/>
</dbReference>
<dbReference type="PROSITE" id="PS50885">
    <property type="entry name" value="HAMP"/>
    <property type="match status" value="1"/>
</dbReference>
<accession>A0A3R7IRY8</accession>
<dbReference type="InterPro" id="IPR003122">
    <property type="entry name" value="Tar_rcpt_lig-bd"/>
</dbReference>
<dbReference type="InterPro" id="IPR004090">
    <property type="entry name" value="Chemotax_Me-accpt_rcpt"/>
</dbReference>
<dbReference type="PANTHER" id="PTHR43531">
    <property type="entry name" value="PROTEIN ICFG"/>
    <property type="match status" value="1"/>
</dbReference>
<dbReference type="GO" id="GO:0006935">
    <property type="term" value="P:chemotaxis"/>
    <property type="evidence" value="ECO:0007669"/>
    <property type="project" value="UniProtKB-KW"/>
</dbReference>
<keyword evidence="4" id="KW-0145">Chemotaxis</keyword>
<gene>
    <name evidence="15" type="ORF">CE154_019005</name>
</gene>
<dbReference type="Pfam" id="PF02203">
    <property type="entry name" value="TarH"/>
    <property type="match status" value="1"/>
</dbReference>
<evidence type="ECO:0000256" key="5">
    <source>
        <dbReference type="ARBA" id="ARBA00022519"/>
    </source>
</evidence>
<keyword evidence="7 12" id="KW-1133">Transmembrane helix</keyword>
<feature type="domain" description="Methyl-accepting transducer" evidence="13">
    <location>
        <begin position="276"/>
        <end position="505"/>
    </location>
</feature>
<evidence type="ECO:0000256" key="6">
    <source>
        <dbReference type="ARBA" id="ARBA00022692"/>
    </source>
</evidence>
<dbReference type="GO" id="GO:0004888">
    <property type="term" value="F:transmembrane signaling receptor activity"/>
    <property type="evidence" value="ECO:0007669"/>
    <property type="project" value="InterPro"/>
</dbReference>
<dbReference type="SMART" id="SM00283">
    <property type="entry name" value="MA"/>
    <property type="match status" value="1"/>
</dbReference>
<dbReference type="PRINTS" id="PR00260">
    <property type="entry name" value="CHEMTRNSDUCR"/>
</dbReference>
<feature type="domain" description="HAMP" evidence="14">
    <location>
        <begin position="219"/>
        <end position="271"/>
    </location>
</feature>
<dbReference type="PROSITE" id="PS50111">
    <property type="entry name" value="CHEMOTAXIS_TRANSDUC_2"/>
    <property type="match status" value="1"/>
</dbReference>
<comment type="similarity">
    <text evidence="10">Belongs to the methyl-accepting chemotaxis (MCP) protein family.</text>
</comment>
<evidence type="ECO:0000256" key="10">
    <source>
        <dbReference type="ARBA" id="ARBA00029447"/>
    </source>
</evidence>
<dbReference type="AlphaFoldDB" id="A0A3R7IRY8"/>
<keyword evidence="2" id="KW-1003">Cell membrane</keyword>
<dbReference type="RefSeq" id="WP_094437700.1">
    <property type="nucleotide sequence ID" value="NZ_NKDB02000004.1"/>
</dbReference>
<dbReference type="GO" id="GO:0007165">
    <property type="term" value="P:signal transduction"/>
    <property type="evidence" value="ECO:0007669"/>
    <property type="project" value="UniProtKB-KW"/>
</dbReference>
<comment type="subcellular location">
    <subcellularLocation>
        <location evidence="1">Cell inner membrane</location>
        <topology evidence="1">Multi-pass membrane protein</topology>
    </subcellularLocation>
</comment>
<feature type="transmembrane region" description="Helical" evidence="12">
    <location>
        <begin position="12"/>
        <end position="33"/>
    </location>
</feature>
<evidence type="ECO:0000256" key="8">
    <source>
        <dbReference type="ARBA" id="ARBA00023136"/>
    </source>
</evidence>
<dbReference type="InterPro" id="IPR004089">
    <property type="entry name" value="MCPsignal_dom"/>
</dbReference>
<dbReference type="GO" id="GO:0005886">
    <property type="term" value="C:plasma membrane"/>
    <property type="evidence" value="ECO:0007669"/>
    <property type="project" value="UniProtKB-SubCell"/>
</dbReference>
<evidence type="ECO:0000256" key="7">
    <source>
        <dbReference type="ARBA" id="ARBA00022989"/>
    </source>
</evidence>
<dbReference type="Pfam" id="PF00672">
    <property type="entry name" value="HAMP"/>
    <property type="match status" value="1"/>
</dbReference>
<dbReference type="PANTHER" id="PTHR43531:SF14">
    <property type="entry name" value="METHYL-ACCEPTING CHEMOTAXIS PROTEIN I-RELATED"/>
    <property type="match status" value="1"/>
</dbReference>
<evidence type="ECO:0000256" key="12">
    <source>
        <dbReference type="SAM" id="Phobius"/>
    </source>
</evidence>
<dbReference type="SUPFAM" id="SSF58104">
    <property type="entry name" value="Methyl-accepting chemotaxis protein (MCP) signaling domain"/>
    <property type="match status" value="1"/>
</dbReference>
<evidence type="ECO:0000259" key="14">
    <source>
        <dbReference type="PROSITE" id="PS50885"/>
    </source>
</evidence>
<name>A0A3R7IRY8_9BURK</name>
<evidence type="ECO:0000313" key="16">
    <source>
        <dbReference type="Proteomes" id="UP000216225"/>
    </source>
</evidence>
<protein>
    <submittedName>
        <fullName evidence="15">HAMP domain-containing protein</fullName>
    </submittedName>
</protein>
<proteinExistence type="inferred from homology"/>
<keyword evidence="8 12" id="KW-0472">Membrane</keyword>
<dbReference type="Gene3D" id="1.10.287.950">
    <property type="entry name" value="Methyl-accepting chemotaxis protein"/>
    <property type="match status" value="1"/>
</dbReference>
<evidence type="ECO:0000256" key="1">
    <source>
        <dbReference type="ARBA" id="ARBA00004429"/>
    </source>
</evidence>
<sequence length="544" mass="56780">MWNNLRITQRFTIVLCMFWLLGASVIGMGLWGLSSARDNLKTLHDEAMRRALLADQVADLAVQSRMQVLLAFQHAPGSELASIHDHPVTFHLDAVSANMAKVDALQKDMGGAMEPRERALFEAAQAARAAWAARLRQAAELIGKGDFSPASMAAFLAAGRAEGEAMVKALQAFRDHQVERAHGAYRAAQQRYEIGLVVFVLAILLLGVPASALGLLLLARLSRGFHGANAAAAAIAAGDLTHRVEHQGKDEIGAMLAQMETMRGNLGRMIGQVSDGAEMIAGASSQVAVGTQDLSSRTEQQASALQETASATEQLSGTVQQNADSAAQASQLAASATGVAQRGGAVVSQVVETMEAINMSSRKIVDIIGVIDGIAFQTNILALNAAVEAARAGEQGRGFAVVAGEVRSLAQRSAEAAREVKQLITDSVAKVDVGSGQVAQAGATMQEIVTGIQRVADIVDEIAHASREQSAGLSQINHAVAHLDGVTQQNAALVEQTSAASGALQEQARQLASLAATFRLEQRAARPVAIAASAPAGQQALVAA</sequence>
<evidence type="ECO:0000256" key="4">
    <source>
        <dbReference type="ARBA" id="ARBA00022500"/>
    </source>
</evidence>
<dbReference type="SMART" id="SM00304">
    <property type="entry name" value="HAMP"/>
    <property type="match status" value="1"/>
</dbReference>
<dbReference type="Proteomes" id="UP000216225">
    <property type="component" value="Unassembled WGS sequence"/>
</dbReference>
<keyword evidence="6 12" id="KW-0812">Transmembrane</keyword>
<organism evidence="15 16">
    <name type="scientific">Alicycliphilus denitrificans</name>
    <dbReference type="NCBI Taxonomy" id="179636"/>
    <lineage>
        <taxon>Bacteria</taxon>
        <taxon>Pseudomonadati</taxon>
        <taxon>Pseudomonadota</taxon>
        <taxon>Betaproteobacteria</taxon>
        <taxon>Burkholderiales</taxon>
        <taxon>Comamonadaceae</taxon>
        <taxon>Alicycliphilus</taxon>
    </lineage>
</organism>
<reference evidence="15 16" key="1">
    <citation type="submission" date="2018-09" db="EMBL/GenBank/DDBJ databases">
        <title>Genome comparison of Alicycliphilus sp. BQ1, a polyurethanolytic bacterium, with its closest phylogenetic relatives Alicycliphilus denitrificans BC and K601, unable to attack polyurethane.</title>
        <authorList>
            <person name="Loza-Tavera H."/>
            <person name="Lozano L."/>
            <person name="Cevallos M."/>
            <person name="Maya-Lucas O."/>
            <person name="Garcia-Mena J."/>
            <person name="Hernandez J."/>
        </authorList>
    </citation>
    <scope>NUCLEOTIDE SEQUENCE [LARGE SCALE GENOMIC DNA]</scope>
    <source>
        <strain evidence="15 16">BQ1</strain>
    </source>
</reference>
<evidence type="ECO:0000259" key="13">
    <source>
        <dbReference type="PROSITE" id="PS50111"/>
    </source>
</evidence>
<evidence type="ECO:0000256" key="11">
    <source>
        <dbReference type="PROSITE-ProRule" id="PRU00284"/>
    </source>
</evidence>
<keyword evidence="3" id="KW-0488">Methylation</keyword>
<evidence type="ECO:0000313" key="15">
    <source>
        <dbReference type="EMBL" id="RKJ95192.1"/>
    </source>
</evidence>
<dbReference type="FunFam" id="1.10.287.950:FF:000001">
    <property type="entry name" value="Methyl-accepting chemotaxis sensory transducer"/>
    <property type="match status" value="1"/>
</dbReference>
<keyword evidence="5" id="KW-0997">Cell inner membrane</keyword>
<comment type="caution">
    <text evidence="15">The sequence shown here is derived from an EMBL/GenBank/DDBJ whole genome shotgun (WGS) entry which is preliminary data.</text>
</comment>
<dbReference type="InterPro" id="IPR003660">
    <property type="entry name" value="HAMP_dom"/>
</dbReference>
<evidence type="ECO:0000256" key="9">
    <source>
        <dbReference type="ARBA" id="ARBA00023224"/>
    </source>
</evidence>